<reference evidence="3" key="1">
    <citation type="submission" date="2025-08" db="UniProtKB">
        <authorList>
            <consortium name="RefSeq"/>
        </authorList>
    </citation>
    <scope>IDENTIFICATION</scope>
    <source>
        <tissue evidence="3">Muscle</tissue>
    </source>
</reference>
<evidence type="ECO:0000256" key="1">
    <source>
        <dbReference type="SAM" id="MobiDB-lite"/>
    </source>
</evidence>
<evidence type="ECO:0000313" key="3">
    <source>
        <dbReference type="RefSeq" id="XP_010778597.1"/>
    </source>
</evidence>
<feature type="compositionally biased region" description="Basic and acidic residues" evidence="1">
    <location>
        <begin position="38"/>
        <end position="51"/>
    </location>
</feature>
<proteinExistence type="predicted"/>
<sequence length="118" mass="13307">MSNNNNNQEEKEEKEEDMEEKGEEVMVKIPPPPSPPEVNEKGPTEEDKPDPKPLPNGHQCQPMNRSIFPLSAVSPAAERIRFILGEEDDGPAPPQLFTELDELLSVDGQEMEWKETAR</sequence>
<organism evidence="2 3">
    <name type="scientific">Notothenia coriiceps</name>
    <name type="common">black rockcod</name>
    <dbReference type="NCBI Taxonomy" id="8208"/>
    <lineage>
        <taxon>Eukaryota</taxon>
        <taxon>Metazoa</taxon>
        <taxon>Chordata</taxon>
        <taxon>Craniata</taxon>
        <taxon>Vertebrata</taxon>
        <taxon>Euteleostomi</taxon>
        <taxon>Actinopterygii</taxon>
        <taxon>Neopterygii</taxon>
        <taxon>Teleostei</taxon>
        <taxon>Neoteleostei</taxon>
        <taxon>Acanthomorphata</taxon>
        <taxon>Eupercaria</taxon>
        <taxon>Perciformes</taxon>
        <taxon>Notothenioidei</taxon>
        <taxon>Nototheniidae</taxon>
        <taxon>Notothenia</taxon>
    </lineage>
</organism>
<dbReference type="Proteomes" id="UP000504611">
    <property type="component" value="Unplaced"/>
</dbReference>
<dbReference type="KEGG" id="ncc:104953357"/>
<name>A0A6I9NQF4_9TELE</name>
<feature type="region of interest" description="Disordered" evidence="1">
    <location>
        <begin position="1"/>
        <end position="66"/>
    </location>
</feature>
<evidence type="ECO:0000313" key="2">
    <source>
        <dbReference type="Proteomes" id="UP000504611"/>
    </source>
</evidence>
<dbReference type="GeneID" id="104953357"/>
<protein>
    <submittedName>
        <fullName evidence="3">Electrogenic sodium bicarbonate cotransporter 1-like</fullName>
    </submittedName>
</protein>
<feature type="compositionally biased region" description="Acidic residues" evidence="1">
    <location>
        <begin position="10"/>
        <end position="22"/>
    </location>
</feature>
<dbReference type="AlphaFoldDB" id="A0A6I9NQF4"/>
<dbReference type="RefSeq" id="XP_010778597.1">
    <property type="nucleotide sequence ID" value="XM_010780295.1"/>
</dbReference>
<dbReference type="OrthoDB" id="1735926at2759"/>
<accession>A0A6I9NQF4</accession>
<gene>
    <name evidence="3" type="primary">LOC104953357</name>
</gene>
<keyword evidence="2" id="KW-1185">Reference proteome</keyword>